<organism evidence="1 2">
    <name type="scientific">Nostoc paludosum FACHB-159</name>
    <dbReference type="NCBI Taxonomy" id="2692908"/>
    <lineage>
        <taxon>Bacteria</taxon>
        <taxon>Bacillati</taxon>
        <taxon>Cyanobacteriota</taxon>
        <taxon>Cyanophyceae</taxon>
        <taxon>Nostocales</taxon>
        <taxon>Nostocaceae</taxon>
        <taxon>Nostoc</taxon>
    </lineage>
</organism>
<evidence type="ECO:0000313" key="1">
    <source>
        <dbReference type="EMBL" id="MBD2732587.1"/>
    </source>
</evidence>
<keyword evidence="2" id="KW-1185">Reference proteome</keyword>
<sequence length="53" mass="5817">MHQSFPSAIGRFLESFYLEKSPTFTVSIPKTFGMASAIAIIDNILPESDLPSI</sequence>
<gene>
    <name evidence="1" type="ORF">H6H03_01485</name>
</gene>
<name>A0ABR8JZ13_9NOSO</name>
<evidence type="ECO:0000313" key="2">
    <source>
        <dbReference type="Proteomes" id="UP000637383"/>
    </source>
</evidence>
<comment type="caution">
    <text evidence="1">The sequence shown here is derived from an EMBL/GenBank/DDBJ whole genome shotgun (WGS) entry which is preliminary data.</text>
</comment>
<protein>
    <submittedName>
        <fullName evidence="1">Uncharacterized protein</fullName>
    </submittedName>
</protein>
<dbReference type="Proteomes" id="UP000637383">
    <property type="component" value="Unassembled WGS sequence"/>
</dbReference>
<dbReference type="EMBL" id="JACJTU010000001">
    <property type="protein sequence ID" value="MBD2732587.1"/>
    <property type="molecule type" value="Genomic_DNA"/>
</dbReference>
<accession>A0ABR8JZ13</accession>
<reference evidence="1 2" key="1">
    <citation type="journal article" date="2020" name="ISME J.">
        <title>Comparative genomics reveals insights into cyanobacterial evolution and habitat adaptation.</title>
        <authorList>
            <person name="Chen M.Y."/>
            <person name="Teng W.K."/>
            <person name="Zhao L."/>
            <person name="Hu C.X."/>
            <person name="Zhou Y.K."/>
            <person name="Han B.P."/>
            <person name="Song L.R."/>
            <person name="Shu W.S."/>
        </authorList>
    </citation>
    <scope>NUCLEOTIDE SEQUENCE [LARGE SCALE GENOMIC DNA]</scope>
    <source>
        <strain evidence="1 2">FACHB-159</strain>
    </source>
</reference>
<proteinExistence type="predicted"/>